<dbReference type="OrthoDB" id="3322786at2759"/>
<feature type="region of interest" description="Disordered" evidence="1">
    <location>
        <begin position="166"/>
        <end position="186"/>
    </location>
</feature>
<feature type="compositionally biased region" description="Basic and acidic residues" evidence="1">
    <location>
        <begin position="174"/>
        <end position="186"/>
    </location>
</feature>
<gene>
    <name evidence="2" type="ORF">DFH94DRAFT_698874</name>
</gene>
<dbReference type="InterPro" id="IPR040442">
    <property type="entry name" value="Pyrv_kinase-like_dom_sf"/>
</dbReference>
<protein>
    <submittedName>
        <fullName evidence="2">Uncharacterized protein</fullName>
    </submittedName>
</protein>
<reference evidence="2" key="2">
    <citation type="journal article" date="2020" name="Nat. Commun.">
        <title>Large-scale genome sequencing of mycorrhizal fungi provides insights into the early evolution of symbiotic traits.</title>
        <authorList>
            <person name="Miyauchi S."/>
            <person name="Kiss E."/>
            <person name="Kuo A."/>
            <person name="Drula E."/>
            <person name="Kohler A."/>
            <person name="Sanchez-Garcia M."/>
            <person name="Morin E."/>
            <person name="Andreopoulos B."/>
            <person name="Barry K.W."/>
            <person name="Bonito G."/>
            <person name="Buee M."/>
            <person name="Carver A."/>
            <person name="Chen C."/>
            <person name="Cichocki N."/>
            <person name="Clum A."/>
            <person name="Culley D."/>
            <person name="Crous P.W."/>
            <person name="Fauchery L."/>
            <person name="Girlanda M."/>
            <person name="Hayes R.D."/>
            <person name="Keri Z."/>
            <person name="LaButti K."/>
            <person name="Lipzen A."/>
            <person name="Lombard V."/>
            <person name="Magnuson J."/>
            <person name="Maillard F."/>
            <person name="Murat C."/>
            <person name="Nolan M."/>
            <person name="Ohm R.A."/>
            <person name="Pangilinan J."/>
            <person name="Pereira M.F."/>
            <person name="Perotto S."/>
            <person name="Peter M."/>
            <person name="Pfister S."/>
            <person name="Riley R."/>
            <person name="Sitrit Y."/>
            <person name="Stielow J.B."/>
            <person name="Szollosi G."/>
            <person name="Zifcakova L."/>
            <person name="Stursova M."/>
            <person name="Spatafora J.W."/>
            <person name="Tedersoo L."/>
            <person name="Vaario L.M."/>
            <person name="Yamada A."/>
            <person name="Yan M."/>
            <person name="Wang P."/>
            <person name="Xu J."/>
            <person name="Bruns T."/>
            <person name="Baldrian P."/>
            <person name="Vilgalys R."/>
            <person name="Dunand C."/>
            <person name="Henrissat B."/>
            <person name="Grigoriev I.V."/>
            <person name="Hibbett D."/>
            <person name="Nagy L.G."/>
            <person name="Martin F.M."/>
        </authorList>
    </citation>
    <scope>NUCLEOTIDE SEQUENCE</scope>
    <source>
        <strain evidence="2">Prilba</strain>
    </source>
</reference>
<organism evidence="2 3">
    <name type="scientific">Russula ochroleuca</name>
    <dbReference type="NCBI Taxonomy" id="152965"/>
    <lineage>
        <taxon>Eukaryota</taxon>
        <taxon>Fungi</taxon>
        <taxon>Dikarya</taxon>
        <taxon>Basidiomycota</taxon>
        <taxon>Agaricomycotina</taxon>
        <taxon>Agaricomycetes</taxon>
        <taxon>Russulales</taxon>
        <taxon>Russulaceae</taxon>
        <taxon>Russula</taxon>
    </lineage>
</organism>
<dbReference type="AlphaFoldDB" id="A0A9P5MPN8"/>
<reference evidence="2" key="1">
    <citation type="submission" date="2019-10" db="EMBL/GenBank/DDBJ databases">
        <authorList>
            <consortium name="DOE Joint Genome Institute"/>
            <person name="Kuo A."/>
            <person name="Miyauchi S."/>
            <person name="Kiss E."/>
            <person name="Drula E."/>
            <person name="Kohler A."/>
            <person name="Sanchez-Garcia M."/>
            <person name="Andreopoulos B."/>
            <person name="Barry K.W."/>
            <person name="Bonito G."/>
            <person name="Buee M."/>
            <person name="Carver A."/>
            <person name="Chen C."/>
            <person name="Cichocki N."/>
            <person name="Clum A."/>
            <person name="Culley D."/>
            <person name="Crous P.W."/>
            <person name="Fauchery L."/>
            <person name="Girlanda M."/>
            <person name="Hayes R."/>
            <person name="Keri Z."/>
            <person name="LaButti K."/>
            <person name="Lipzen A."/>
            <person name="Lombard V."/>
            <person name="Magnuson J."/>
            <person name="Maillard F."/>
            <person name="Morin E."/>
            <person name="Murat C."/>
            <person name="Nolan M."/>
            <person name="Ohm R."/>
            <person name="Pangilinan J."/>
            <person name="Pereira M."/>
            <person name="Perotto S."/>
            <person name="Peter M."/>
            <person name="Riley R."/>
            <person name="Sitrit Y."/>
            <person name="Stielow B."/>
            <person name="Szollosi G."/>
            <person name="Zifcakova L."/>
            <person name="Stursova M."/>
            <person name="Spatafora J.W."/>
            <person name="Tedersoo L."/>
            <person name="Vaario L.-M."/>
            <person name="Yamada A."/>
            <person name="Yan M."/>
            <person name="Wang P."/>
            <person name="Xu J."/>
            <person name="Bruns T."/>
            <person name="Baldrian P."/>
            <person name="Vilgalys R."/>
            <person name="Henrissat B."/>
            <person name="Grigoriev I.V."/>
            <person name="Hibbett D."/>
            <person name="Nagy L.G."/>
            <person name="Martin F.M."/>
        </authorList>
    </citation>
    <scope>NUCLEOTIDE SEQUENCE</scope>
    <source>
        <strain evidence="2">Prilba</strain>
    </source>
</reference>
<proteinExistence type="predicted"/>
<accession>A0A9P5MPN8</accession>
<comment type="caution">
    <text evidence="2">The sequence shown here is derived from an EMBL/GenBank/DDBJ whole genome shotgun (WGS) entry which is preliminary data.</text>
</comment>
<sequence length="186" mass="20437">MLVTPRVLVSFGCEAFFYGYYAVLFKAVPELDLVLNLPADVLRCDLHLHQLSSSSSLGELPTTSSIRSCLYDATNLLDLKFSLNGLRVMALQATAAPTGTRSTAQSYSRPNMLKSCGPSRRHAPLQLGDLHSDGYISDLFAKTSAIEGVKAYVELIRRKERELGTDMLTPSKGTHRDRIPVMEKSG</sequence>
<dbReference type="Proteomes" id="UP000759537">
    <property type="component" value="Unassembled WGS sequence"/>
</dbReference>
<evidence type="ECO:0000256" key="1">
    <source>
        <dbReference type="SAM" id="MobiDB-lite"/>
    </source>
</evidence>
<name>A0A9P5MPN8_9AGAM</name>
<dbReference type="EMBL" id="WHVB01000048">
    <property type="protein sequence ID" value="KAF8465208.1"/>
    <property type="molecule type" value="Genomic_DNA"/>
</dbReference>
<dbReference type="Gene3D" id="3.20.20.60">
    <property type="entry name" value="Phosphoenolpyruvate-binding domains"/>
    <property type="match status" value="1"/>
</dbReference>
<evidence type="ECO:0000313" key="3">
    <source>
        <dbReference type="Proteomes" id="UP000759537"/>
    </source>
</evidence>
<keyword evidence="3" id="KW-1185">Reference proteome</keyword>
<evidence type="ECO:0000313" key="2">
    <source>
        <dbReference type="EMBL" id="KAF8465208.1"/>
    </source>
</evidence>